<name>A0A8S1XBM6_PAROT</name>
<dbReference type="OrthoDB" id="295194at2759"/>
<evidence type="ECO:0000313" key="2">
    <source>
        <dbReference type="Proteomes" id="UP000683925"/>
    </source>
</evidence>
<organism evidence="1 2">
    <name type="scientific">Paramecium octaurelia</name>
    <dbReference type="NCBI Taxonomy" id="43137"/>
    <lineage>
        <taxon>Eukaryota</taxon>
        <taxon>Sar</taxon>
        <taxon>Alveolata</taxon>
        <taxon>Ciliophora</taxon>
        <taxon>Intramacronucleata</taxon>
        <taxon>Oligohymenophorea</taxon>
        <taxon>Peniculida</taxon>
        <taxon>Parameciidae</taxon>
        <taxon>Paramecium</taxon>
    </lineage>
</organism>
<dbReference type="Proteomes" id="UP000683925">
    <property type="component" value="Unassembled WGS sequence"/>
</dbReference>
<sequence>MSNNPEEELQSQMQQIIENGILKNIENVQLKNKVLQSLLMKRVSKLTIIGIDIILDLKFRGGATQLKDKYSKTYVKLFAQLPQPKDEIINYILFLITYNIHWYLWKDAQYKEQVNIRFVYDCYHIMIFYSNGLYVSDAYIRGQIDKIFTSKFLEYERIQDQIIMQKKLEQKRKAQEKTFLGRKLMFPNLSGDGLTFAKHLSEKLKPQKIQRKDSTKIEQFEDQNVQVSAQTKYLLSHLQLNVNQVSPSVKLVLHMNKPQVPFSRPKMLQHNFEKSDEKLKFVGLLNNQPQVQKKQDIKYTQNILDKFNLRAPPKEYYQKFAKVDPLFKEMLELNYVLNNHQESLHDLYQFKELGQYEVQMPLSEESPQDQQIQHKSQFDTLDEGLNTQPPQTEQPQINLPQVQGEQNLKVTESLNLLDQRQLQQQKQNVPLYQSKQKEYKQKYDRFIQSESTDNKINSIYVDLQKKQHVLMNHHHKSSRRK</sequence>
<dbReference type="OMA" id="PQKIQRK"/>
<dbReference type="AlphaFoldDB" id="A0A8S1XBM6"/>
<protein>
    <submittedName>
        <fullName evidence="1">Uncharacterized protein</fullName>
    </submittedName>
</protein>
<reference evidence="1" key="1">
    <citation type="submission" date="2021-01" db="EMBL/GenBank/DDBJ databases">
        <authorList>
            <consortium name="Genoscope - CEA"/>
            <person name="William W."/>
        </authorList>
    </citation>
    <scope>NUCLEOTIDE SEQUENCE</scope>
</reference>
<gene>
    <name evidence="1" type="ORF">POCTA_138.1.T1160163</name>
</gene>
<keyword evidence="2" id="KW-1185">Reference proteome</keyword>
<evidence type="ECO:0000313" key="1">
    <source>
        <dbReference type="EMBL" id="CAD8198335.1"/>
    </source>
</evidence>
<proteinExistence type="predicted"/>
<accession>A0A8S1XBM6</accession>
<comment type="caution">
    <text evidence="1">The sequence shown here is derived from an EMBL/GenBank/DDBJ whole genome shotgun (WGS) entry which is preliminary data.</text>
</comment>
<dbReference type="EMBL" id="CAJJDP010000116">
    <property type="protein sequence ID" value="CAD8198335.1"/>
    <property type="molecule type" value="Genomic_DNA"/>
</dbReference>